<evidence type="ECO:0000256" key="1">
    <source>
        <dbReference type="SAM" id="MobiDB-lite"/>
    </source>
</evidence>
<reference evidence="4" key="2">
    <citation type="submission" date="2015-01" db="EMBL/GenBank/DDBJ databases">
        <title>Evolutionary Origins and Diversification of the Mycorrhizal Mutualists.</title>
        <authorList>
            <consortium name="DOE Joint Genome Institute"/>
            <consortium name="Mycorrhizal Genomics Consortium"/>
            <person name="Kohler A."/>
            <person name="Kuo A."/>
            <person name="Nagy L.G."/>
            <person name="Floudas D."/>
            <person name="Copeland A."/>
            <person name="Barry K.W."/>
            <person name="Cichocki N."/>
            <person name="Veneault-Fourrey C."/>
            <person name="LaButti K."/>
            <person name="Lindquist E.A."/>
            <person name="Lipzen A."/>
            <person name="Lundell T."/>
            <person name="Morin E."/>
            <person name="Murat C."/>
            <person name="Riley R."/>
            <person name="Ohm R."/>
            <person name="Sun H."/>
            <person name="Tunlid A."/>
            <person name="Henrissat B."/>
            <person name="Grigoriev I.V."/>
            <person name="Hibbett D.S."/>
            <person name="Martin F."/>
        </authorList>
    </citation>
    <scope>NUCLEOTIDE SEQUENCE [LARGE SCALE GENOMIC DNA]</scope>
    <source>
        <strain evidence="4">MUT 4182</strain>
    </source>
</reference>
<dbReference type="EMBL" id="KN822996">
    <property type="protein sequence ID" value="KIO28300.1"/>
    <property type="molecule type" value="Genomic_DNA"/>
</dbReference>
<protein>
    <recommendedName>
        <fullName evidence="2">U1-type domain-containing protein</fullName>
    </recommendedName>
</protein>
<gene>
    <name evidence="3" type="ORF">M407DRAFT_22507</name>
</gene>
<dbReference type="OrthoDB" id="3217395at2759"/>
<reference evidence="3 4" key="1">
    <citation type="submission" date="2014-04" db="EMBL/GenBank/DDBJ databases">
        <authorList>
            <consortium name="DOE Joint Genome Institute"/>
            <person name="Kuo A."/>
            <person name="Girlanda M."/>
            <person name="Perotto S."/>
            <person name="Kohler A."/>
            <person name="Nagy L.G."/>
            <person name="Floudas D."/>
            <person name="Copeland A."/>
            <person name="Barry K.W."/>
            <person name="Cichocki N."/>
            <person name="Veneault-Fourrey C."/>
            <person name="LaButti K."/>
            <person name="Lindquist E.A."/>
            <person name="Lipzen A."/>
            <person name="Lundell T."/>
            <person name="Morin E."/>
            <person name="Murat C."/>
            <person name="Sun H."/>
            <person name="Tunlid A."/>
            <person name="Henrissat B."/>
            <person name="Grigoriev I.V."/>
            <person name="Hibbett D.S."/>
            <person name="Martin F."/>
            <person name="Nordberg H.P."/>
            <person name="Cantor M.N."/>
            <person name="Hua S.X."/>
        </authorList>
    </citation>
    <scope>NUCLEOTIDE SEQUENCE [LARGE SCALE GENOMIC DNA]</scope>
    <source>
        <strain evidence="3 4">MUT 4182</strain>
    </source>
</reference>
<evidence type="ECO:0000313" key="4">
    <source>
        <dbReference type="Proteomes" id="UP000054248"/>
    </source>
</evidence>
<dbReference type="AlphaFoldDB" id="A0A0C3QCA0"/>
<proteinExistence type="predicted"/>
<accession>A0A0C3QCA0</accession>
<feature type="compositionally biased region" description="Basic residues" evidence="1">
    <location>
        <begin position="33"/>
        <end position="43"/>
    </location>
</feature>
<feature type="domain" description="U1-type" evidence="2">
    <location>
        <begin position="16"/>
        <end position="49"/>
    </location>
</feature>
<organism evidence="3 4">
    <name type="scientific">Tulasnella calospora MUT 4182</name>
    <dbReference type="NCBI Taxonomy" id="1051891"/>
    <lineage>
        <taxon>Eukaryota</taxon>
        <taxon>Fungi</taxon>
        <taxon>Dikarya</taxon>
        <taxon>Basidiomycota</taxon>
        <taxon>Agaricomycotina</taxon>
        <taxon>Agaricomycetes</taxon>
        <taxon>Cantharellales</taxon>
        <taxon>Tulasnellaceae</taxon>
        <taxon>Tulasnella</taxon>
    </lineage>
</organism>
<feature type="compositionally biased region" description="Polar residues" evidence="1">
    <location>
        <begin position="45"/>
        <end position="91"/>
    </location>
</feature>
<dbReference type="InterPro" id="IPR003604">
    <property type="entry name" value="Matrin/U1-like-C_Znf_C2H2"/>
</dbReference>
<sequence length="394" mass="45098">MQTDQHKLNYRRYTGKLPWRCEVCNRSMGLSSKKAHEKGKGHQRTLAQLSTKQPSSSAQAPSRDNVTSPHLTSDHQSLQNRTPDTGGITNQRKPVKFTRCTLCDRNVDFRLWDGHLFDPIHIQKARLAAYSQGIAEGSDDKYGISIIQAELDFGVIDLSTLADWPIRDDAFYLQVDANAREILLTDIQLSSRLETSAKLRDVNFYTGFSGSLSLTKGLTYAVKVSFNSKGIRGYYEDRVEFTFQIRFRTGITQFVISRPVKALVTIEAHQRQLAPVAPYTRPQRRPRGQKGSITITDGTEQQKTNWIYRLPQFSIPPSLELLLGNGTLTSKVERMRREVVPMDWTHETYTDFWQAMLWAEEHPAKRDMENYDQTDVQFTGRFGRNYLSVPGYYG</sequence>
<evidence type="ECO:0000313" key="3">
    <source>
        <dbReference type="EMBL" id="KIO28300.1"/>
    </source>
</evidence>
<dbReference type="GO" id="GO:0008270">
    <property type="term" value="F:zinc ion binding"/>
    <property type="evidence" value="ECO:0007669"/>
    <property type="project" value="InterPro"/>
</dbReference>
<dbReference type="GO" id="GO:0003676">
    <property type="term" value="F:nucleic acid binding"/>
    <property type="evidence" value="ECO:0007669"/>
    <property type="project" value="InterPro"/>
</dbReference>
<dbReference type="Proteomes" id="UP000054248">
    <property type="component" value="Unassembled WGS sequence"/>
</dbReference>
<name>A0A0C3QCA0_9AGAM</name>
<evidence type="ECO:0000259" key="2">
    <source>
        <dbReference type="SMART" id="SM00451"/>
    </source>
</evidence>
<dbReference type="STRING" id="1051891.A0A0C3QCA0"/>
<feature type="region of interest" description="Disordered" evidence="1">
    <location>
        <begin position="30"/>
        <end position="91"/>
    </location>
</feature>
<dbReference type="SMART" id="SM00451">
    <property type="entry name" value="ZnF_U1"/>
    <property type="match status" value="1"/>
</dbReference>
<dbReference type="HOGENOM" id="CLU_700559_0_0_1"/>
<keyword evidence="4" id="KW-1185">Reference proteome</keyword>